<dbReference type="KEGG" id="bdw:94334445"/>
<organism evidence="3 4">
    <name type="scientific">Babesia duncani</name>
    <dbReference type="NCBI Taxonomy" id="323732"/>
    <lineage>
        <taxon>Eukaryota</taxon>
        <taxon>Sar</taxon>
        <taxon>Alveolata</taxon>
        <taxon>Apicomplexa</taxon>
        <taxon>Aconoidasida</taxon>
        <taxon>Piroplasmida</taxon>
        <taxon>Babesiidae</taxon>
        <taxon>Babesia</taxon>
    </lineage>
</organism>
<evidence type="ECO:0000313" key="4">
    <source>
        <dbReference type="Proteomes" id="UP001214638"/>
    </source>
</evidence>
<sequence>MYKCLKNVCCWLIFSSLWSLLSVLSSLENSSFKPPNLSFEDLSRFLKKFDERIKTSCHPKDSIAFKRPVGEKPTQLIVVEEEGNVLLQRVQCAGNQFMVLLLTCLLVIYILCLRYGDLFLTLVELFITSVRVCNWRSCYWGLQFTLSLIWQGVRYLVYLNSLLSTKQRFWILCLVGVLFILKTFKSKGYDGLIHLLPIICTLFIYALGLYLCSPKIINIVVYMLGNWFHMIWAAFILWRYYDYPDSDENDWLSVETSFLLEFCLVISIFKCATGIPIVGKIATLHICSIISSIGITCIFLHYLLARRLYKQGTGMNSMPLGNLKQWILQGMDQAVFVLFGWHKFFSGRAANPSNSGAKLQKLVGRIHGALCAILGPELGISHEKYQLLTRALKWLKMLPQLVLILFPSFVTKFYYDYCTLLTPGIKIAIMPMDASQPTKINALALCFGAQLARLLDPFLIRILPLYTVTRLVQVAALDLLVTATLAQKQAKNIE</sequence>
<evidence type="ECO:0000256" key="2">
    <source>
        <dbReference type="SAM" id="SignalP"/>
    </source>
</evidence>
<reference evidence="3" key="1">
    <citation type="journal article" date="2023" name="Nat. Microbiol.">
        <title>Babesia duncani multi-omics identifies virulence factors and drug targets.</title>
        <authorList>
            <person name="Singh P."/>
            <person name="Lonardi S."/>
            <person name="Liang Q."/>
            <person name="Vydyam P."/>
            <person name="Khabirova E."/>
            <person name="Fang T."/>
            <person name="Gihaz S."/>
            <person name="Thekkiniath J."/>
            <person name="Munshi M."/>
            <person name="Abel S."/>
            <person name="Ciampossin L."/>
            <person name="Batugedara G."/>
            <person name="Gupta M."/>
            <person name="Lu X.M."/>
            <person name="Lenz T."/>
            <person name="Chakravarty S."/>
            <person name="Cornillot E."/>
            <person name="Hu Y."/>
            <person name="Ma W."/>
            <person name="Gonzalez L.M."/>
            <person name="Sanchez S."/>
            <person name="Estrada K."/>
            <person name="Sanchez-Flores A."/>
            <person name="Montero E."/>
            <person name="Harb O.S."/>
            <person name="Le Roch K.G."/>
            <person name="Mamoun C.B."/>
        </authorList>
    </citation>
    <scope>NUCLEOTIDE SEQUENCE</scope>
    <source>
        <strain evidence="3">WA1</strain>
    </source>
</reference>
<feature type="transmembrane region" description="Helical" evidence="1">
    <location>
        <begin position="216"/>
        <end position="238"/>
    </location>
</feature>
<comment type="caution">
    <text evidence="3">The sequence shown here is derived from an EMBL/GenBank/DDBJ whole genome shotgun (WGS) entry which is preliminary data.</text>
</comment>
<proteinExistence type="predicted"/>
<keyword evidence="1" id="KW-0812">Transmembrane</keyword>
<feature type="chain" id="PRO_5042047917" evidence="2">
    <location>
        <begin position="27"/>
        <end position="494"/>
    </location>
</feature>
<dbReference type="Proteomes" id="UP001214638">
    <property type="component" value="Unassembled WGS sequence"/>
</dbReference>
<dbReference type="GeneID" id="94334445"/>
<evidence type="ECO:0000313" key="3">
    <source>
        <dbReference type="EMBL" id="KAK2197148.1"/>
    </source>
</evidence>
<feature type="signal peptide" evidence="2">
    <location>
        <begin position="1"/>
        <end position="26"/>
    </location>
</feature>
<name>A0AAD9PLR6_9APIC</name>
<dbReference type="AlphaFoldDB" id="A0AAD9PLR6"/>
<evidence type="ECO:0000256" key="1">
    <source>
        <dbReference type="SAM" id="Phobius"/>
    </source>
</evidence>
<keyword evidence="2" id="KW-0732">Signal</keyword>
<feature type="transmembrane region" description="Helical" evidence="1">
    <location>
        <begin position="169"/>
        <end position="184"/>
    </location>
</feature>
<feature type="transmembrane region" description="Helical" evidence="1">
    <location>
        <begin position="258"/>
        <end position="277"/>
    </location>
</feature>
<keyword evidence="1" id="KW-0472">Membrane</keyword>
<keyword evidence="4" id="KW-1185">Reference proteome</keyword>
<keyword evidence="1" id="KW-1133">Transmembrane helix</keyword>
<dbReference type="RefSeq" id="XP_067803990.1">
    <property type="nucleotide sequence ID" value="XM_067945199.1"/>
</dbReference>
<gene>
    <name evidence="3" type="ORF">BdWA1_000147</name>
</gene>
<protein>
    <submittedName>
        <fullName evidence="3">Uncharacterized protein</fullName>
    </submittedName>
</protein>
<feature type="transmembrane region" description="Helical" evidence="1">
    <location>
        <begin position="97"/>
        <end position="116"/>
    </location>
</feature>
<feature type="transmembrane region" description="Helical" evidence="1">
    <location>
        <begin position="191"/>
        <end position="210"/>
    </location>
</feature>
<feature type="transmembrane region" description="Helical" evidence="1">
    <location>
        <begin position="283"/>
        <end position="305"/>
    </location>
</feature>
<feature type="transmembrane region" description="Helical" evidence="1">
    <location>
        <begin position="137"/>
        <end position="157"/>
    </location>
</feature>
<dbReference type="EMBL" id="JALLKP010000001">
    <property type="protein sequence ID" value="KAK2197148.1"/>
    <property type="molecule type" value="Genomic_DNA"/>
</dbReference>
<accession>A0AAD9PLR6</accession>